<dbReference type="RefSeq" id="WP_307409659.1">
    <property type="nucleotide sequence ID" value="NZ_JAUSUR010000006.1"/>
</dbReference>
<dbReference type="PANTHER" id="PTHR11113">
    <property type="entry name" value="N-ACETYLGLUCOSAMINE-6-PHOSPHATE DEACETYLASE"/>
    <property type="match status" value="1"/>
</dbReference>
<keyword evidence="2" id="KW-0479">Metal-binding</keyword>
<name>A0ABU0E5Q7_9FIRM</name>
<organism evidence="7 8">
    <name type="scientific">Breznakia pachnodae</name>
    <dbReference type="NCBI Taxonomy" id="265178"/>
    <lineage>
        <taxon>Bacteria</taxon>
        <taxon>Bacillati</taxon>
        <taxon>Bacillota</taxon>
        <taxon>Erysipelotrichia</taxon>
        <taxon>Erysipelotrichales</taxon>
        <taxon>Erysipelotrichaceae</taxon>
        <taxon>Breznakia</taxon>
    </lineage>
</organism>
<reference evidence="7 8" key="1">
    <citation type="submission" date="2023-07" db="EMBL/GenBank/DDBJ databases">
        <title>Genomic Encyclopedia of Type Strains, Phase IV (KMG-IV): sequencing the most valuable type-strain genomes for metagenomic binning, comparative biology and taxonomic classification.</title>
        <authorList>
            <person name="Goeker M."/>
        </authorList>
    </citation>
    <scope>NUCLEOTIDE SEQUENCE [LARGE SCALE GENOMIC DNA]</scope>
    <source>
        <strain evidence="7 8">DSM 16784</strain>
    </source>
</reference>
<dbReference type="Gene3D" id="3.20.20.140">
    <property type="entry name" value="Metal-dependent hydrolases"/>
    <property type="match status" value="1"/>
</dbReference>
<dbReference type="GO" id="GO:0008448">
    <property type="term" value="F:N-acetylglucosamine-6-phosphate deacetylase activity"/>
    <property type="evidence" value="ECO:0007669"/>
    <property type="project" value="UniProtKB-EC"/>
</dbReference>
<protein>
    <submittedName>
        <fullName evidence="7">N-acetylglucosamine-6-phosphate deacetylase</fullName>
        <ecNumber evidence="7">3.5.1.25</ecNumber>
    </submittedName>
</protein>
<dbReference type="Pfam" id="PF01979">
    <property type="entry name" value="Amidohydro_1"/>
    <property type="match status" value="1"/>
</dbReference>
<evidence type="ECO:0000256" key="4">
    <source>
        <dbReference type="ARBA" id="ARBA00023277"/>
    </source>
</evidence>
<evidence type="ECO:0000256" key="1">
    <source>
        <dbReference type="ARBA" id="ARBA00010716"/>
    </source>
</evidence>
<keyword evidence="4 5" id="KW-0119">Carbohydrate metabolism</keyword>
<dbReference type="InterPro" id="IPR011059">
    <property type="entry name" value="Metal-dep_hydrolase_composite"/>
</dbReference>
<dbReference type="SUPFAM" id="SSF51556">
    <property type="entry name" value="Metallo-dependent hydrolases"/>
    <property type="match status" value="1"/>
</dbReference>
<proteinExistence type="inferred from homology"/>
<keyword evidence="3 5" id="KW-0378">Hydrolase</keyword>
<dbReference type="CDD" id="cd00854">
    <property type="entry name" value="NagA"/>
    <property type="match status" value="1"/>
</dbReference>
<evidence type="ECO:0000313" key="8">
    <source>
        <dbReference type="Proteomes" id="UP001230220"/>
    </source>
</evidence>
<sequence length="389" mass="42546">MKTLLYNGVVVVDGKTAYDGGILIDGEVIAEVMKEGDPKFEVYQQDKDVEFIDVKGSYIMPGLIDIHIHGADGVDFEIASQEAINQASCNLAKDGVTGFVASLATMSHEEMIKVLNVYAKVEDCVDGAHFLGLHAEGPYLSREYKAIMVEEHLRAPSYKELDEMIEASDNRIKIMTIAPELDGMMEFIEYGTKRNIAMMIGHSAADSKTATKAFQHGAVGFTHLYNAMSQHLHRQPGVVTSAFINKDAYAELIADGFHVDPEVILMTYRCKGADNIVLITDAMLGKGLPDGEFTFSGKHCIKEGNSVTVIETGRRAGSAVGLDYIVRTMAEVTGCSVQELVQMASVNPSKVAKVNKVKGTLEVGKDADICVMNKDYYNQMTYVQGKKVF</sequence>
<evidence type="ECO:0000256" key="5">
    <source>
        <dbReference type="PIRNR" id="PIRNR038994"/>
    </source>
</evidence>
<dbReference type="SUPFAM" id="SSF51338">
    <property type="entry name" value="Composite domain of metallo-dependent hydrolases"/>
    <property type="match status" value="1"/>
</dbReference>
<evidence type="ECO:0000313" key="7">
    <source>
        <dbReference type="EMBL" id="MDQ0362233.1"/>
    </source>
</evidence>
<evidence type="ECO:0000256" key="3">
    <source>
        <dbReference type="ARBA" id="ARBA00022801"/>
    </source>
</evidence>
<keyword evidence="8" id="KW-1185">Reference proteome</keyword>
<evidence type="ECO:0000259" key="6">
    <source>
        <dbReference type="Pfam" id="PF01979"/>
    </source>
</evidence>
<dbReference type="InterPro" id="IPR032466">
    <property type="entry name" value="Metal_Hydrolase"/>
</dbReference>
<feature type="domain" description="Amidohydrolase-related" evidence="6">
    <location>
        <begin position="58"/>
        <end position="386"/>
    </location>
</feature>
<dbReference type="EC" id="3.5.1.25" evidence="7"/>
<dbReference type="NCBIfam" id="TIGR00221">
    <property type="entry name" value="nagA"/>
    <property type="match status" value="1"/>
</dbReference>
<dbReference type="InterPro" id="IPR006680">
    <property type="entry name" value="Amidohydro-rel"/>
</dbReference>
<dbReference type="InterPro" id="IPR003764">
    <property type="entry name" value="GlcNAc_6-P_deAcase"/>
</dbReference>
<dbReference type="PANTHER" id="PTHR11113:SF14">
    <property type="entry name" value="N-ACETYLGLUCOSAMINE-6-PHOSPHATE DEACETYLASE"/>
    <property type="match status" value="1"/>
</dbReference>
<comment type="caution">
    <text evidence="7">The sequence shown here is derived from an EMBL/GenBank/DDBJ whole genome shotgun (WGS) entry which is preliminary data.</text>
</comment>
<accession>A0ABU0E5Q7</accession>
<gene>
    <name evidence="7" type="ORF">J2S15_002987</name>
</gene>
<dbReference type="PIRSF" id="PIRSF038994">
    <property type="entry name" value="NagA"/>
    <property type="match status" value="1"/>
</dbReference>
<dbReference type="EMBL" id="JAUSUR010000006">
    <property type="protein sequence ID" value="MDQ0362233.1"/>
    <property type="molecule type" value="Genomic_DNA"/>
</dbReference>
<dbReference type="Gene3D" id="2.30.40.10">
    <property type="entry name" value="Urease, subunit C, domain 1"/>
    <property type="match status" value="1"/>
</dbReference>
<comment type="similarity">
    <text evidence="1 5">Belongs to the metallo-dependent hydrolases superfamily. NagA family.</text>
</comment>
<evidence type="ECO:0000256" key="2">
    <source>
        <dbReference type="ARBA" id="ARBA00022723"/>
    </source>
</evidence>
<dbReference type="Proteomes" id="UP001230220">
    <property type="component" value="Unassembled WGS sequence"/>
</dbReference>